<evidence type="ECO:0008006" key="3">
    <source>
        <dbReference type="Google" id="ProtNLM"/>
    </source>
</evidence>
<dbReference type="InterPro" id="IPR009003">
    <property type="entry name" value="Peptidase_S1_PA"/>
</dbReference>
<dbReference type="EMBL" id="JAZGQO010000002">
    <property type="protein sequence ID" value="KAK6192560.1"/>
    <property type="molecule type" value="Genomic_DNA"/>
</dbReference>
<dbReference type="Gene3D" id="2.40.10.10">
    <property type="entry name" value="Trypsin-like serine proteases"/>
    <property type="match status" value="1"/>
</dbReference>
<accession>A0AAN8Q641</accession>
<keyword evidence="2" id="KW-1185">Reference proteome</keyword>
<comment type="caution">
    <text evidence="1">The sequence shown here is derived from an EMBL/GenBank/DDBJ whole genome shotgun (WGS) entry which is preliminary data.</text>
</comment>
<dbReference type="AlphaFoldDB" id="A0AAN8Q641"/>
<proteinExistence type="predicted"/>
<evidence type="ECO:0000313" key="1">
    <source>
        <dbReference type="EMBL" id="KAK6192560.1"/>
    </source>
</evidence>
<protein>
    <recommendedName>
        <fullName evidence="3">Serine protease</fullName>
    </recommendedName>
</protein>
<dbReference type="Proteomes" id="UP001347796">
    <property type="component" value="Unassembled WGS sequence"/>
</dbReference>
<sequence>MLPGGYRDKTVDEFIKQNAKRVVQIVYKTSYGSGIVFKLGGKLCIQTSYHVVRKAHRDWLNIEINIGDTSYKIDTFWGGCQKHDMVLLKLKNGPKQLRRLPITDINQQVVDITVDGNSFKGLVEYHRGEHRFIVHALNFVQRRLDDDTEVTCKFMNVDTPSTCCMRDVCYCSDTGCVIIFLDSDKIPDGAKNIFHSQKLMETVHNPLVVVLSHPFGQVKHISTGNVMHGECDKNGFPQYKPAGKICFKIEGDNETCFFGDSIGISNNPEEIGSAVGQTSAITTGVDEDRIVGEAEGVCGGSTYFLVNSNRVRVKFPIIEDVTSYFSCSDYDTKNAPVNRDDNRKYFYAREGQVYCSTDGLILPVCCPGKKQIFTVKKHENTVIPQSWRDRGENQIKFPLLDKSKIYCLNIDDDSSYVLGFNVYRSQDKVYFPGEIEDDPNPVYFLVGRDGMVISRDKNDEEIFVQTDMDGNKGFFKVNEDGYKTYVYEPGRARYLVGEDPDGSRVYFEEDKDGKKGYYTMQNFQKDQHGSRIFRRTDTKEDQKVYYRNKEGKNNPFQIDEENNKVYRLIDYNNKKLYTMKYTNDSDKFVNIHNVIHLNHNAETAPGSSGGCVLVIGKDEQKRYQCLVCMHKGKTENPPVNKAIVYRLRE</sequence>
<reference evidence="1 2" key="1">
    <citation type="submission" date="2024-01" db="EMBL/GenBank/DDBJ databases">
        <title>The genome of the rayed Mediterranean limpet Patella caerulea (Linnaeus, 1758).</title>
        <authorList>
            <person name="Anh-Thu Weber A."/>
            <person name="Halstead-Nussloch G."/>
        </authorList>
    </citation>
    <scope>NUCLEOTIDE SEQUENCE [LARGE SCALE GENOMIC DNA]</scope>
    <source>
        <strain evidence="1">AATW-2023a</strain>
        <tissue evidence="1">Whole specimen</tissue>
    </source>
</reference>
<dbReference type="InterPro" id="IPR043504">
    <property type="entry name" value="Peptidase_S1_PA_chymotrypsin"/>
</dbReference>
<gene>
    <name evidence="1" type="ORF">SNE40_004008</name>
</gene>
<organism evidence="1 2">
    <name type="scientific">Patella caerulea</name>
    <name type="common">Rayed Mediterranean limpet</name>
    <dbReference type="NCBI Taxonomy" id="87958"/>
    <lineage>
        <taxon>Eukaryota</taxon>
        <taxon>Metazoa</taxon>
        <taxon>Spiralia</taxon>
        <taxon>Lophotrochozoa</taxon>
        <taxon>Mollusca</taxon>
        <taxon>Gastropoda</taxon>
        <taxon>Patellogastropoda</taxon>
        <taxon>Patelloidea</taxon>
        <taxon>Patellidae</taxon>
        <taxon>Patella</taxon>
    </lineage>
</organism>
<dbReference type="SUPFAM" id="SSF50494">
    <property type="entry name" value="Trypsin-like serine proteases"/>
    <property type="match status" value="1"/>
</dbReference>
<name>A0AAN8Q641_PATCE</name>
<evidence type="ECO:0000313" key="2">
    <source>
        <dbReference type="Proteomes" id="UP001347796"/>
    </source>
</evidence>
<dbReference type="CDD" id="cd18774">
    <property type="entry name" value="PDC2_HK_sensor"/>
    <property type="match status" value="1"/>
</dbReference>